<name>A0ACC2SVH8_9FUNG</name>
<reference evidence="1" key="1">
    <citation type="submission" date="2022-04" db="EMBL/GenBank/DDBJ databases">
        <title>Genome of the entomopathogenic fungus Entomophthora muscae.</title>
        <authorList>
            <person name="Elya C."/>
            <person name="Lovett B.R."/>
            <person name="Lee E."/>
            <person name="Macias A.M."/>
            <person name="Hajek A.E."/>
            <person name="De Bivort B.L."/>
            <person name="Kasson M.T."/>
            <person name="De Fine Licht H.H."/>
            <person name="Stajich J.E."/>
        </authorList>
    </citation>
    <scope>NUCLEOTIDE SEQUENCE</scope>
    <source>
        <strain evidence="1">Berkeley</strain>
    </source>
</reference>
<evidence type="ECO:0000313" key="1">
    <source>
        <dbReference type="EMBL" id="KAJ9066107.1"/>
    </source>
</evidence>
<gene>
    <name evidence="1" type="ORF">DSO57_1012952</name>
</gene>
<keyword evidence="2" id="KW-1185">Reference proteome</keyword>
<organism evidence="1 2">
    <name type="scientific">Entomophthora muscae</name>
    <dbReference type="NCBI Taxonomy" id="34485"/>
    <lineage>
        <taxon>Eukaryota</taxon>
        <taxon>Fungi</taxon>
        <taxon>Fungi incertae sedis</taxon>
        <taxon>Zoopagomycota</taxon>
        <taxon>Entomophthoromycotina</taxon>
        <taxon>Entomophthoromycetes</taxon>
        <taxon>Entomophthorales</taxon>
        <taxon>Entomophthoraceae</taxon>
        <taxon>Entomophthora</taxon>
    </lineage>
</organism>
<dbReference type="EMBL" id="QTSX02004307">
    <property type="protein sequence ID" value="KAJ9066107.1"/>
    <property type="molecule type" value="Genomic_DNA"/>
</dbReference>
<evidence type="ECO:0000313" key="2">
    <source>
        <dbReference type="Proteomes" id="UP001165960"/>
    </source>
</evidence>
<proteinExistence type="predicted"/>
<protein>
    <submittedName>
        <fullName evidence="1">Uncharacterized protein</fullName>
    </submittedName>
</protein>
<comment type="caution">
    <text evidence="1">The sequence shown here is derived from an EMBL/GenBank/DDBJ whole genome shotgun (WGS) entry which is preliminary data.</text>
</comment>
<sequence length="260" mass="28986">MDLKSTKIEEAKSCVVFHLNCGQVDKQATAPSRDQPADPTQALYCPPGAPFGPVNFTEYPPNPAYLEFDLETILIADSLSRNRETEYIGRKGKWYKVPTLLFKDKYNYLPTYFVPMTLPLTPQPDCPLEPPITTETTSTQLFGVLCITLAGLVDSMVPKSGPWFLLGQSLSYIIKLAFILWWALPTGSAVPCPKSPNASNHTWLPGTTCKTVQHVDHHNEVWYRAVQGTARISVANVRNKVIKQSTTGARRPKCLNIMVF</sequence>
<dbReference type="Proteomes" id="UP001165960">
    <property type="component" value="Unassembled WGS sequence"/>
</dbReference>
<accession>A0ACC2SVH8</accession>